<evidence type="ECO:0000256" key="1">
    <source>
        <dbReference type="SAM" id="MobiDB-lite"/>
    </source>
</evidence>
<dbReference type="CDD" id="cd00063">
    <property type="entry name" value="FN3"/>
    <property type="match status" value="2"/>
</dbReference>
<dbReference type="Gene3D" id="2.60.40.10">
    <property type="entry name" value="Immunoglobulins"/>
    <property type="match status" value="3"/>
</dbReference>
<dbReference type="Proteomes" id="UP001162162">
    <property type="component" value="Unassembled WGS sequence"/>
</dbReference>
<reference evidence="4" key="1">
    <citation type="journal article" date="2023" name="Insect Mol. Biol.">
        <title>Genome sequencing provides insights into the evolution of gene families encoding plant cell wall-degrading enzymes in longhorned beetles.</title>
        <authorList>
            <person name="Shin N.R."/>
            <person name="Okamura Y."/>
            <person name="Kirsch R."/>
            <person name="Pauchet Y."/>
        </authorList>
    </citation>
    <scope>NUCLEOTIDE SEQUENCE</scope>
    <source>
        <strain evidence="4">AMC_N1</strain>
    </source>
</reference>
<accession>A0AAV8YYP5</accession>
<feature type="domain" description="Fibronectin type-III" evidence="3">
    <location>
        <begin position="635"/>
        <end position="726"/>
    </location>
</feature>
<feature type="compositionally biased region" description="Low complexity" evidence="1">
    <location>
        <begin position="1831"/>
        <end position="1845"/>
    </location>
</feature>
<keyword evidence="2" id="KW-0472">Membrane</keyword>
<dbReference type="SUPFAM" id="SSF49265">
    <property type="entry name" value="Fibronectin type III"/>
    <property type="match status" value="3"/>
</dbReference>
<dbReference type="InterPro" id="IPR003961">
    <property type="entry name" value="FN3_dom"/>
</dbReference>
<feature type="region of interest" description="Disordered" evidence="1">
    <location>
        <begin position="1824"/>
        <end position="1847"/>
    </location>
</feature>
<dbReference type="PANTHER" id="PTHR13371:SF0">
    <property type="entry name" value="CENTROSOMAL PROTEIN OF 104 KDA"/>
    <property type="match status" value="1"/>
</dbReference>
<feature type="domain" description="Fibronectin type-III" evidence="3">
    <location>
        <begin position="535"/>
        <end position="616"/>
    </location>
</feature>
<dbReference type="Pfam" id="PF21040">
    <property type="entry name" value="CEP104-like_TOG"/>
    <property type="match status" value="1"/>
</dbReference>
<protein>
    <recommendedName>
        <fullName evidence="3">Fibronectin type-III domain-containing protein</fullName>
    </recommendedName>
</protein>
<evidence type="ECO:0000313" key="5">
    <source>
        <dbReference type="Proteomes" id="UP001162162"/>
    </source>
</evidence>
<dbReference type="InterPro" id="IPR048739">
    <property type="entry name" value="CEP104_N"/>
</dbReference>
<dbReference type="SMART" id="SM00060">
    <property type="entry name" value="FN3"/>
    <property type="match status" value="3"/>
</dbReference>
<dbReference type="Gene3D" id="1.25.10.10">
    <property type="entry name" value="Leucine-rich Repeat Variant"/>
    <property type="match status" value="1"/>
</dbReference>
<keyword evidence="5" id="KW-1185">Reference proteome</keyword>
<dbReference type="InterPro" id="IPR008979">
    <property type="entry name" value="Galactose-bd-like_sf"/>
</dbReference>
<feature type="domain" description="Fibronectin type-III" evidence="3">
    <location>
        <begin position="434"/>
        <end position="518"/>
    </location>
</feature>
<dbReference type="InterPro" id="IPR036116">
    <property type="entry name" value="FN3_sf"/>
</dbReference>
<gene>
    <name evidence="4" type="ORF">NQ318_005453</name>
</gene>
<feature type="compositionally biased region" description="Polar residues" evidence="1">
    <location>
        <begin position="1406"/>
        <end position="1416"/>
    </location>
</feature>
<dbReference type="InterPro" id="IPR011989">
    <property type="entry name" value="ARM-like"/>
</dbReference>
<name>A0AAV8YYP5_9CUCU</name>
<dbReference type="PANTHER" id="PTHR13371">
    <property type="entry name" value="GLYCINE-, GLUTAMATE-, THIENYLCYCLOHEXYLPIPERIDINE-BINDING PROTEIN"/>
    <property type="match status" value="1"/>
</dbReference>
<proteinExistence type="predicted"/>
<keyword evidence="2" id="KW-0812">Transmembrane</keyword>
<dbReference type="Pfam" id="PF21038">
    <property type="entry name" value="CEP104_N"/>
    <property type="match status" value="1"/>
</dbReference>
<dbReference type="Pfam" id="PF21039">
    <property type="entry name" value="CEP104_ZnF"/>
    <property type="match status" value="1"/>
</dbReference>
<evidence type="ECO:0000256" key="2">
    <source>
        <dbReference type="SAM" id="Phobius"/>
    </source>
</evidence>
<feature type="compositionally biased region" description="Polar residues" evidence="1">
    <location>
        <begin position="1429"/>
        <end position="1445"/>
    </location>
</feature>
<evidence type="ECO:0000313" key="4">
    <source>
        <dbReference type="EMBL" id="KAJ8955905.1"/>
    </source>
</evidence>
<comment type="caution">
    <text evidence="4">The sequence shown here is derived from an EMBL/GenBank/DDBJ whole genome shotgun (WGS) entry which is preliminary data.</text>
</comment>
<feature type="transmembrane region" description="Helical" evidence="2">
    <location>
        <begin position="32"/>
        <end position="57"/>
    </location>
</feature>
<dbReference type="InterPro" id="IPR013783">
    <property type="entry name" value="Ig-like_fold"/>
</dbReference>
<dbReference type="GO" id="GO:0005929">
    <property type="term" value="C:cilium"/>
    <property type="evidence" value="ECO:0007669"/>
    <property type="project" value="TreeGrafter"/>
</dbReference>
<dbReference type="EMBL" id="JAPWTK010000035">
    <property type="protein sequence ID" value="KAJ8955905.1"/>
    <property type="molecule type" value="Genomic_DNA"/>
</dbReference>
<feature type="region of interest" description="Disordered" evidence="1">
    <location>
        <begin position="1399"/>
        <end position="1453"/>
    </location>
</feature>
<dbReference type="SUPFAM" id="SSF49785">
    <property type="entry name" value="Galactose-binding domain-like"/>
    <property type="match status" value="1"/>
</dbReference>
<dbReference type="InterPro" id="IPR052607">
    <property type="entry name" value="CEP104-like"/>
</dbReference>
<keyword evidence="2" id="KW-1133">Transmembrane helix</keyword>
<dbReference type="InterPro" id="IPR048738">
    <property type="entry name" value="CEP104_Znf"/>
</dbReference>
<organism evidence="4 5">
    <name type="scientific">Aromia moschata</name>
    <dbReference type="NCBI Taxonomy" id="1265417"/>
    <lineage>
        <taxon>Eukaryota</taxon>
        <taxon>Metazoa</taxon>
        <taxon>Ecdysozoa</taxon>
        <taxon>Arthropoda</taxon>
        <taxon>Hexapoda</taxon>
        <taxon>Insecta</taxon>
        <taxon>Pterygota</taxon>
        <taxon>Neoptera</taxon>
        <taxon>Endopterygota</taxon>
        <taxon>Coleoptera</taxon>
        <taxon>Polyphaga</taxon>
        <taxon>Cucujiformia</taxon>
        <taxon>Chrysomeloidea</taxon>
        <taxon>Cerambycidae</taxon>
        <taxon>Cerambycinae</taxon>
        <taxon>Callichromatini</taxon>
        <taxon>Aromia</taxon>
    </lineage>
</organism>
<evidence type="ECO:0000259" key="3">
    <source>
        <dbReference type="SMART" id="SM00060"/>
    </source>
</evidence>
<sequence>MVPIESAHCVRTDRRKNMHSFRDLVQIKRRKMLYLILLLALLPFLRVGATINLTYILKRDGVRIQPSCIAEEGERYAAVGWVYPIPTIEAGIPSVTSKFIPTIENNYNCKFPKNDLCTARWLLKDWQVEESSDFLADVRWEDLPTVFVSNATKEVKERVEISRVFRSGVSVRAGGAVELFVCNGWNPSSYPCYYFHLNETDIYLGKYAMLPKDLNEDFKTSYLKYYKAFSSILCHNEWRNFIVSFDENNTLTLFDVNLNRTVIEYTDDEPLTPAYLLIRSSNASLWKIHKMLIERLGPQLTIGNKDLCISLLVTTCPTCEMSFFYMNGMNRKMLKNVGPMENGQWMEIKLKEENVPFDKLYIFAETKFKGESLNGSKGFWALDNVRICNENEVKVSFLKLSNVSENETSEEHISCQLIKKPSWRPKQLTYNKILGFPHISIKRNSTSLALSWAQEDPLNQISYFVTYKGNDICGAEPHNPKRVKSDGFLTTKLNEIVLNDLVPYTLYNITISTVLHEEDRRLFVDTMETLEPTFEELPARIKVLPTETAVFVSWDEVKCTDVYGRLVHTLAVTNQRLKFVEKLEIQMDNSYKIEGLASYTTYTLNITTARNAANINNGIYSSSMVLNFTTLAGVASAVQNLELYSIDENSASLRYDLPQNGRGVPIEVRVTRCNALSFKKCKPSLSNVTRCPLWPNKYCVYLSDLLPYQSFNFRVSLRNMNTQNFGKEATVQGYTIIFAKLNRFQKIPISTAGNYNIFTPQKIWQGTKIHMIAPGAPTNVTYKVVDCQVSTDYCHLNVSWSHPYFENGTITTFNVILNSTSKHKNFEEDKYIHEVYKVDNKTYLPTYTYQIKYIPYSTSYLMYVNSANNLYRSNSTTVTVKTDNLGDHIDQSPKLLGNSDSTLVFEIPRLDRRLQSYTLTVIVQDFDRSRQVNWKLLENEKIGKYLCHKFGVTWISQTLTKGHGTKQRHRENNDRQLGKEKIQPKTKYCITFIITNKYKESEHDVVYYEKLETPEAPPATKQASTSSQYNHLYILLVVLLLVPIGFLVYRYLRKRRVIRQSAQNNENVYESMPFDDCDNNCVSNENYDKLLHNSTRIVFYAKKYIGNSSPICFKNTYKSLPTGLNPIGEDPKYRSSELNGHGPTVKGWQSEKKCDYPQEVVLQLERRCLLNKIQILAHQFLIPSKVELYLSDEDTNTVDDISNIHWDYLGYITLSDNESTEFKSRELKSANVPRKQVTFVKMNLHKNHINSYNSYNQVSLIAVNILGMDVESRRPSVCDVGDNARLNDVINNPNYVSPYDDLAFEMYVDTDVAKVIREMERGEKLGKYELEKRHAIELEDYERARHKKNQMDRFRVEIHKELCVDELLEVDGPCPKNDECTEEADAVNKNLLSPVLTKNGAERRSSSPCQAHSVGQVSPLHVPRHHSPKSGSPNTGSPTNVQSRGSFRRRNKSAGAIVKSTYEMYEEKPLPALRHSQTNEFLRECQLEPDHKTSKLTEREKKQAALPILVFGNELVEKFYSKHYCDKEEGLNRLKEELLSYDNARMHTPNKTARAAIFLLHRALRDKVFSVYNLANEVIRLFFVQFVPGRVAPAEVARSVDKLLPELLTKSGDTSQRINQMAVHTILTMADCTNVRPVSSSTHPRLALSRAEMVEQLIINHGISTEKQSGLTCRTLAEFGSSGLHHPAEAVRKVSERILVLVYKVNPRLVRKQLPPDDDITRRNLLYRQLFHEFDKIDLQRKKEILEKNRLMQQTPPATANTCYSPEHNQNANHGISKCLSSNNVKSATNNIFNYDVDNLPKNNYPLTKSTSGNNVVQINGSLKNENEKASSSSASGISTPSNSSQKEEDDKQCIFCNQHENAILAVSNSMNSHYWRSCPMLVRCKECSQVVEVATLVEHLLVECEHRETYTQCSQCSEAVRTVEFQKHLTQCKQLTEGCNRCPLCHENLEFEELCWKKHLMGETPCPKNARLKNFNPKQVKIQL</sequence>